<dbReference type="InterPro" id="IPR030921">
    <property type="entry name" value="LPS_export_LptB"/>
</dbReference>
<dbReference type="eggNOG" id="COG1137">
    <property type="taxonomic scope" value="Bacteria"/>
</dbReference>
<dbReference type="Pfam" id="PF00005">
    <property type="entry name" value="ABC_tran"/>
    <property type="match status" value="1"/>
</dbReference>
<dbReference type="AlphaFoldDB" id="W5STV5"/>
<dbReference type="GO" id="GO:0016887">
    <property type="term" value="F:ATP hydrolysis activity"/>
    <property type="evidence" value="ECO:0007669"/>
    <property type="project" value="InterPro"/>
</dbReference>
<organism evidence="5 6">
    <name type="scientific">Borrelia anserina BA2</name>
    <dbReference type="NCBI Taxonomy" id="1313293"/>
    <lineage>
        <taxon>Bacteria</taxon>
        <taxon>Pseudomonadati</taxon>
        <taxon>Spirochaetota</taxon>
        <taxon>Spirochaetia</taxon>
        <taxon>Spirochaetales</taxon>
        <taxon>Borreliaceae</taxon>
        <taxon>Borrelia</taxon>
    </lineage>
</organism>
<dbReference type="SUPFAM" id="SSF52540">
    <property type="entry name" value="P-loop containing nucleoside triphosphate hydrolases"/>
    <property type="match status" value="1"/>
</dbReference>
<dbReference type="PANTHER" id="PTHR45772">
    <property type="entry name" value="CONSERVED COMPONENT OF ABC TRANSPORTER FOR NATURAL AMINO ACIDS-RELATED"/>
    <property type="match status" value="1"/>
</dbReference>
<dbReference type="NCBIfam" id="TIGR04406">
    <property type="entry name" value="LPS_export_lptB"/>
    <property type="match status" value="1"/>
</dbReference>
<dbReference type="EMBL" id="CP005829">
    <property type="protein sequence ID" value="AHH08446.1"/>
    <property type="molecule type" value="Genomic_DNA"/>
</dbReference>
<name>W5STV5_BORAN</name>
<sequence>MFLRAMLKVNLLNWRKIFLNRKNRIKLIKEKLSLDTVNDIVLKADNIVKKYGEKVAVNGVTIDIHRGEVVGLLGPNGAGKTTTFYTIVGFIRANSGRVLINSHDISGLNMYERSRLGVVYLPQEPSIFRELTVEDNILVALERREDLSQAERKIELVSLLKDFEIKRIQHQKAYTLSGGERRRTEIARALAVSPYFLLLDEPFAGIDPIAIGDIKNIIRILKSKNIGVLITDHNVRDAFDIIDRAYIIYQGQVLDAGNVDYIINSEKAKKLYLGEEFRL</sequence>
<dbReference type="GO" id="GO:0043190">
    <property type="term" value="C:ATP-binding cassette (ABC) transporter complex"/>
    <property type="evidence" value="ECO:0007669"/>
    <property type="project" value="InterPro"/>
</dbReference>
<dbReference type="GO" id="GO:0005524">
    <property type="term" value="F:ATP binding"/>
    <property type="evidence" value="ECO:0007669"/>
    <property type="project" value="UniProtKB-KW"/>
</dbReference>
<dbReference type="PROSITE" id="PS50893">
    <property type="entry name" value="ABC_TRANSPORTER_2"/>
    <property type="match status" value="1"/>
</dbReference>
<evidence type="ECO:0000313" key="5">
    <source>
        <dbReference type="EMBL" id="AHH08446.1"/>
    </source>
</evidence>
<reference evidence="5 6" key="1">
    <citation type="submission" date="2013-04" db="EMBL/GenBank/DDBJ databases">
        <title>Comparative Genomics of Relapsing Fever Spirochetes.</title>
        <authorList>
            <person name="Schwan T.G."/>
            <person name="Raffel S.J."/>
            <person name="Porcella S.F."/>
            <person name="Martens C.A."/>
            <person name="Bruno D.P."/>
            <person name="Rickefs S.M."/>
            <person name="Barbian K.B."/>
        </authorList>
    </citation>
    <scope>NUCLEOTIDE SEQUENCE [LARGE SCALE GENOMIC DNA]</scope>
    <source>
        <strain evidence="5 6">BA2</strain>
    </source>
</reference>
<proteinExistence type="predicted"/>
<dbReference type="SMART" id="SM00382">
    <property type="entry name" value="AAA"/>
    <property type="match status" value="1"/>
</dbReference>
<protein>
    <submittedName>
        <fullName evidence="5">ABC transporter ATP-binding protein</fullName>
    </submittedName>
</protein>
<dbReference type="GO" id="GO:0055085">
    <property type="term" value="P:transmembrane transport"/>
    <property type="evidence" value="ECO:0007669"/>
    <property type="project" value="InterPro"/>
</dbReference>
<evidence type="ECO:0000256" key="3">
    <source>
        <dbReference type="ARBA" id="ARBA00022840"/>
    </source>
</evidence>
<dbReference type="Proteomes" id="UP000019262">
    <property type="component" value="Chromosome"/>
</dbReference>
<dbReference type="InterPro" id="IPR003593">
    <property type="entry name" value="AAA+_ATPase"/>
</dbReference>
<evidence type="ECO:0000313" key="6">
    <source>
        <dbReference type="Proteomes" id="UP000019262"/>
    </source>
</evidence>
<evidence type="ECO:0000256" key="2">
    <source>
        <dbReference type="ARBA" id="ARBA00022741"/>
    </source>
</evidence>
<accession>W5STV5</accession>
<dbReference type="HOGENOM" id="CLU_000604_1_2_12"/>
<dbReference type="PATRIC" id="fig|1313293.3.peg.489"/>
<dbReference type="InterPro" id="IPR051120">
    <property type="entry name" value="ABC_AA/LPS_Transport"/>
</dbReference>
<dbReference type="PANTHER" id="PTHR45772:SF10">
    <property type="entry name" value="LIPOPOLYSACCHARIDE EXPORT SYSTEM ATP-BINDING PROTEIN LPTB"/>
    <property type="match status" value="1"/>
</dbReference>
<evidence type="ECO:0000256" key="1">
    <source>
        <dbReference type="ARBA" id="ARBA00022448"/>
    </source>
</evidence>
<feature type="domain" description="ABC transporter" evidence="4">
    <location>
        <begin position="42"/>
        <end position="275"/>
    </location>
</feature>
<keyword evidence="3 5" id="KW-0067">ATP-binding</keyword>
<gene>
    <name evidence="5" type="ORF">BAN_0068300</name>
</gene>
<dbReference type="InterPro" id="IPR003439">
    <property type="entry name" value="ABC_transporter-like_ATP-bd"/>
</dbReference>
<dbReference type="InterPro" id="IPR027417">
    <property type="entry name" value="P-loop_NTPase"/>
</dbReference>
<dbReference type="Gene3D" id="3.40.50.300">
    <property type="entry name" value="P-loop containing nucleotide triphosphate hydrolases"/>
    <property type="match status" value="1"/>
</dbReference>
<keyword evidence="1" id="KW-0813">Transport</keyword>
<keyword evidence="2" id="KW-0547">Nucleotide-binding</keyword>
<evidence type="ECO:0000259" key="4">
    <source>
        <dbReference type="PROSITE" id="PS50893"/>
    </source>
</evidence>
<dbReference type="CDD" id="cd03218">
    <property type="entry name" value="ABC_YhbG"/>
    <property type="match status" value="1"/>
</dbReference>